<dbReference type="Gene3D" id="3.30.70.120">
    <property type="match status" value="1"/>
</dbReference>
<evidence type="ECO:0000313" key="4">
    <source>
        <dbReference type="Proteomes" id="UP000886998"/>
    </source>
</evidence>
<evidence type="ECO:0000313" key="2">
    <source>
        <dbReference type="EMBL" id="GFY65224.1"/>
    </source>
</evidence>
<sequence length="80" mass="8980">MKSRNDQVDEIVEKIEAMHSYDQPAVAVMPIEKANKSFTNWANSVIDVVVLGCSQVVRQRFLIPPREGSNPSTPAILKWV</sequence>
<dbReference type="AlphaFoldDB" id="A0A8X7CDM4"/>
<dbReference type="GO" id="GO:0010038">
    <property type="term" value="P:response to metal ion"/>
    <property type="evidence" value="ECO:0007669"/>
    <property type="project" value="InterPro"/>
</dbReference>
<comment type="similarity">
    <text evidence="1">Belongs to the CutA family.</text>
</comment>
<dbReference type="Pfam" id="PF03091">
    <property type="entry name" value="CutA1"/>
    <property type="match status" value="1"/>
</dbReference>
<dbReference type="EMBL" id="BMAV01015538">
    <property type="protein sequence ID" value="GFY65224.1"/>
    <property type="molecule type" value="Genomic_DNA"/>
</dbReference>
<proteinExistence type="inferred from homology"/>
<dbReference type="OrthoDB" id="6455358at2759"/>
<dbReference type="Proteomes" id="UP000886998">
    <property type="component" value="Unassembled WGS sequence"/>
</dbReference>
<keyword evidence="4" id="KW-1185">Reference proteome</keyword>
<dbReference type="InterPro" id="IPR015867">
    <property type="entry name" value="N-reg_PII/ATP_PRibTrfase_C"/>
</dbReference>
<dbReference type="InterPro" id="IPR011322">
    <property type="entry name" value="N-reg_PII-like_a/b"/>
</dbReference>
<comment type="caution">
    <text evidence="3">The sequence shown here is derived from an EMBL/GenBank/DDBJ whole genome shotgun (WGS) entry which is preliminary data.</text>
</comment>
<name>A0A8X7CDM4_9ARAC</name>
<dbReference type="InterPro" id="IPR004323">
    <property type="entry name" value="Ion_tolerance_CutA"/>
</dbReference>
<organism evidence="3 4">
    <name type="scientific">Trichonephila inaurata madagascariensis</name>
    <dbReference type="NCBI Taxonomy" id="2747483"/>
    <lineage>
        <taxon>Eukaryota</taxon>
        <taxon>Metazoa</taxon>
        <taxon>Ecdysozoa</taxon>
        <taxon>Arthropoda</taxon>
        <taxon>Chelicerata</taxon>
        <taxon>Arachnida</taxon>
        <taxon>Araneae</taxon>
        <taxon>Araneomorphae</taxon>
        <taxon>Entelegynae</taxon>
        <taxon>Araneoidea</taxon>
        <taxon>Nephilidae</taxon>
        <taxon>Trichonephila</taxon>
        <taxon>Trichonephila inaurata</taxon>
    </lineage>
</organism>
<evidence type="ECO:0000313" key="3">
    <source>
        <dbReference type="EMBL" id="GFY65418.1"/>
    </source>
</evidence>
<protein>
    <submittedName>
        <fullName evidence="3">Cation tolerance protein</fullName>
    </submittedName>
</protein>
<dbReference type="SUPFAM" id="SSF54913">
    <property type="entry name" value="GlnB-like"/>
    <property type="match status" value="1"/>
</dbReference>
<dbReference type="EMBL" id="BMAV01015538">
    <property type="protein sequence ID" value="GFY65418.1"/>
    <property type="molecule type" value="Genomic_DNA"/>
</dbReference>
<evidence type="ECO:0000256" key="1">
    <source>
        <dbReference type="ARBA" id="ARBA00010169"/>
    </source>
</evidence>
<gene>
    <name evidence="3" type="primary">TV42_03295</name>
    <name evidence="2" type="ORF">TNIN_37261</name>
    <name evidence="3" type="ORF">TNIN_39191</name>
</gene>
<reference evidence="3" key="1">
    <citation type="submission" date="2020-08" db="EMBL/GenBank/DDBJ databases">
        <title>Multicomponent nature underlies the extraordinary mechanical properties of spider dragline silk.</title>
        <authorList>
            <person name="Kono N."/>
            <person name="Nakamura H."/>
            <person name="Mori M."/>
            <person name="Yoshida Y."/>
            <person name="Ohtoshi R."/>
            <person name="Malay A.D."/>
            <person name="Moran D.A.P."/>
            <person name="Tomita M."/>
            <person name="Numata K."/>
            <person name="Arakawa K."/>
        </authorList>
    </citation>
    <scope>NUCLEOTIDE SEQUENCE</scope>
</reference>
<accession>A0A8X7CDM4</accession>